<keyword evidence="2" id="KW-1003">Cell membrane</keyword>
<feature type="transmembrane region" description="Helical" evidence="8">
    <location>
        <begin position="194"/>
        <end position="213"/>
    </location>
</feature>
<organism evidence="9 10">
    <name type="scientific">Fibrivirga algicola</name>
    <dbReference type="NCBI Taxonomy" id="2950420"/>
    <lineage>
        <taxon>Bacteria</taxon>
        <taxon>Pseudomonadati</taxon>
        <taxon>Bacteroidota</taxon>
        <taxon>Cytophagia</taxon>
        <taxon>Cytophagales</taxon>
        <taxon>Spirosomataceae</taxon>
        <taxon>Fibrivirga</taxon>
    </lineage>
</organism>
<feature type="transmembrane region" description="Helical" evidence="8">
    <location>
        <begin position="357"/>
        <end position="374"/>
    </location>
</feature>
<keyword evidence="3" id="KW-0808">Transferase</keyword>
<comment type="similarity">
    <text evidence="7">Belongs to the glycosyltransferase 87 family.</text>
</comment>
<protein>
    <submittedName>
        <fullName evidence="9">DUF2029 domain-containing protein</fullName>
    </submittedName>
</protein>
<accession>A0ABX0QAK7</accession>
<evidence type="ECO:0000313" key="10">
    <source>
        <dbReference type="Proteomes" id="UP000606008"/>
    </source>
</evidence>
<feature type="transmembrane region" description="Helical" evidence="8">
    <location>
        <begin position="257"/>
        <end position="277"/>
    </location>
</feature>
<feature type="transmembrane region" description="Helical" evidence="8">
    <location>
        <begin position="233"/>
        <end position="250"/>
    </location>
</feature>
<evidence type="ECO:0000256" key="2">
    <source>
        <dbReference type="ARBA" id="ARBA00022475"/>
    </source>
</evidence>
<dbReference type="Proteomes" id="UP000606008">
    <property type="component" value="Unassembled WGS sequence"/>
</dbReference>
<keyword evidence="10" id="KW-1185">Reference proteome</keyword>
<gene>
    <name evidence="9" type="ORF">F7231_03855</name>
</gene>
<evidence type="ECO:0000256" key="8">
    <source>
        <dbReference type="SAM" id="Phobius"/>
    </source>
</evidence>
<feature type="transmembrane region" description="Helical" evidence="8">
    <location>
        <begin position="161"/>
        <end position="187"/>
    </location>
</feature>
<keyword evidence="4 8" id="KW-0812">Transmembrane</keyword>
<sequence length="398" mass="45569">MTDSTFSGSFRWLTPYRLAALTLVIFTAVAGQKYALGQLNNYLMFAKPFHNLLIDKTIYGLHPNLFEDNYKYSPTFAWLMGPFYYLPNWLGVLLWNLLNAAMLVAGIWYYLSDHADANRKRVIVLLIVFAEGLITAQNMQSNNFIVGAMLLGVYFLRNQRVWLAALLFTLCLYIKFYGVGAAIFFLFFPKKAEFLLAMVVWTVLLGLAPWTMIPWNSVVSEYIEWGRVVVDSKLGVLISVPGILVAWFGMAKTDANLRILELIGITLFLAPFARFSLWQDRTYQRRMLAYFLLFVIIFNKMAESPTYVLAVVGVALWWVTLDSPVSTLDKVLLALVILFTSLSPTDLFPKVWQNNFFVPYSIKAVPCVLVWLRVQYQLWTQIKTTSEMTSDPTSLFTN</sequence>
<dbReference type="Pfam" id="PF09594">
    <property type="entry name" value="GT87"/>
    <property type="match status" value="1"/>
</dbReference>
<feature type="transmembrane region" description="Helical" evidence="8">
    <location>
        <begin position="89"/>
        <end position="111"/>
    </location>
</feature>
<comment type="caution">
    <text evidence="9">The sequence shown here is derived from an EMBL/GenBank/DDBJ whole genome shotgun (WGS) entry which is preliminary data.</text>
</comment>
<feature type="transmembrane region" description="Helical" evidence="8">
    <location>
        <begin position="289"/>
        <end position="319"/>
    </location>
</feature>
<dbReference type="EMBL" id="WAEL01000001">
    <property type="protein sequence ID" value="NID09294.1"/>
    <property type="molecule type" value="Genomic_DNA"/>
</dbReference>
<dbReference type="InterPro" id="IPR018584">
    <property type="entry name" value="GT87"/>
</dbReference>
<keyword evidence="5 8" id="KW-1133">Transmembrane helix</keyword>
<evidence type="ECO:0000256" key="5">
    <source>
        <dbReference type="ARBA" id="ARBA00022989"/>
    </source>
</evidence>
<reference evidence="10" key="2">
    <citation type="submission" date="2023-07" db="EMBL/GenBank/DDBJ databases">
        <authorList>
            <person name="Jung D.-H."/>
        </authorList>
    </citation>
    <scope>NUCLEOTIDE SEQUENCE [LARGE SCALE GENOMIC DNA]</scope>
    <source>
        <strain evidence="10">JA-25</strain>
    </source>
</reference>
<evidence type="ECO:0000256" key="1">
    <source>
        <dbReference type="ARBA" id="ARBA00004651"/>
    </source>
</evidence>
<comment type="subcellular location">
    <subcellularLocation>
        <location evidence="1">Cell membrane</location>
        <topology evidence="1">Multi-pass membrane protein</topology>
    </subcellularLocation>
</comment>
<dbReference type="RefSeq" id="WP_166690943.1">
    <property type="nucleotide sequence ID" value="NZ_WAEL01000001.1"/>
</dbReference>
<evidence type="ECO:0000256" key="6">
    <source>
        <dbReference type="ARBA" id="ARBA00023136"/>
    </source>
</evidence>
<proteinExistence type="inferred from homology"/>
<reference evidence="10" key="1">
    <citation type="submission" date="2019-09" db="EMBL/GenBank/DDBJ databases">
        <authorList>
            <person name="Jung D.-H."/>
        </authorList>
    </citation>
    <scope>NUCLEOTIDE SEQUENCE [LARGE SCALE GENOMIC DNA]</scope>
    <source>
        <strain evidence="10">JA-25</strain>
    </source>
</reference>
<evidence type="ECO:0000256" key="3">
    <source>
        <dbReference type="ARBA" id="ARBA00022679"/>
    </source>
</evidence>
<name>A0ABX0QAK7_9BACT</name>
<evidence type="ECO:0000256" key="4">
    <source>
        <dbReference type="ARBA" id="ARBA00022692"/>
    </source>
</evidence>
<keyword evidence="6 8" id="KW-0472">Membrane</keyword>
<evidence type="ECO:0000256" key="7">
    <source>
        <dbReference type="ARBA" id="ARBA00024033"/>
    </source>
</evidence>
<evidence type="ECO:0000313" key="9">
    <source>
        <dbReference type="EMBL" id="NID09294.1"/>
    </source>
</evidence>